<dbReference type="GO" id="GO:0005730">
    <property type="term" value="C:nucleolus"/>
    <property type="evidence" value="ECO:0007669"/>
    <property type="project" value="UniProtKB-SubCell"/>
</dbReference>
<organism evidence="7 8">
    <name type="scientific">Musa balbisiana</name>
    <name type="common">Banana</name>
    <dbReference type="NCBI Taxonomy" id="52838"/>
    <lineage>
        <taxon>Eukaryota</taxon>
        <taxon>Viridiplantae</taxon>
        <taxon>Streptophyta</taxon>
        <taxon>Embryophyta</taxon>
        <taxon>Tracheophyta</taxon>
        <taxon>Spermatophyta</taxon>
        <taxon>Magnoliopsida</taxon>
        <taxon>Liliopsida</taxon>
        <taxon>Zingiberales</taxon>
        <taxon>Musaceae</taxon>
        <taxon>Musa</taxon>
    </lineage>
</organism>
<evidence type="ECO:0000256" key="6">
    <source>
        <dbReference type="SAM" id="MobiDB-lite"/>
    </source>
</evidence>
<dbReference type="Gene3D" id="1.10.287.370">
    <property type="match status" value="2"/>
</dbReference>
<dbReference type="PANTHER" id="PTHR13028:SF0">
    <property type="entry name" value="RRNA-PROCESSING PROTEIN EBP2-RELATED"/>
    <property type="match status" value="1"/>
</dbReference>
<dbReference type="InterPro" id="IPR009053">
    <property type="entry name" value="Prefoldin"/>
</dbReference>
<evidence type="ECO:0000256" key="2">
    <source>
        <dbReference type="ARBA" id="ARBA00007336"/>
    </source>
</evidence>
<dbReference type="Pfam" id="PF02996">
    <property type="entry name" value="Prefoldin"/>
    <property type="match status" value="2"/>
</dbReference>
<evidence type="ECO:0000313" key="8">
    <source>
        <dbReference type="Proteomes" id="UP000317650"/>
    </source>
</evidence>
<keyword evidence="3" id="KW-0690">Ribosome biogenesis</keyword>
<dbReference type="PANTHER" id="PTHR13028">
    <property type="entry name" value="RRNA PROCESSING PROTEIN EBNA1-BINDING PROTEIN-RELATED"/>
    <property type="match status" value="1"/>
</dbReference>
<evidence type="ECO:0000313" key="7">
    <source>
        <dbReference type="EMBL" id="THU73397.1"/>
    </source>
</evidence>
<evidence type="ECO:0000256" key="5">
    <source>
        <dbReference type="ARBA" id="ARBA00023242"/>
    </source>
</evidence>
<dbReference type="SUPFAM" id="SSF46579">
    <property type="entry name" value="Prefoldin"/>
    <property type="match status" value="2"/>
</dbReference>
<name>A0A4S8KDY4_MUSBA</name>
<keyword evidence="5" id="KW-0539">Nucleus</keyword>
<comment type="subcellular location">
    <subcellularLocation>
        <location evidence="1">Nucleus</location>
        <location evidence="1">Nucleolus</location>
    </subcellularLocation>
</comment>
<feature type="compositionally biased region" description="Basic and acidic residues" evidence="6">
    <location>
        <begin position="328"/>
        <end position="340"/>
    </location>
</feature>
<dbReference type="InterPro" id="IPR008610">
    <property type="entry name" value="Ebp2"/>
</dbReference>
<evidence type="ECO:0000256" key="1">
    <source>
        <dbReference type="ARBA" id="ARBA00004604"/>
    </source>
</evidence>
<keyword evidence="8" id="KW-1185">Reference proteome</keyword>
<feature type="region of interest" description="Disordered" evidence="6">
    <location>
        <begin position="328"/>
        <end position="466"/>
    </location>
</feature>
<dbReference type="GO" id="GO:0006457">
    <property type="term" value="P:protein folding"/>
    <property type="evidence" value="ECO:0007669"/>
    <property type="project" value="UniProtKB-ARBA"/>
</dbReference>
<dbReference type="GO" id="GO:0042273">
    <property type="term" value="P:ribosomal large subunit biogenesis"/>
    <property type="evidence" value="ECO:0007669"/>
    <property type="project" value="TreeGrafter"/>
</dbReference>
<dbReference type="GO" id="GO:0009409">
    <property type="term" value="P:response to cold"/>
    <property type="evidence" value="ECO:0007669"/>
    <property type="project" value="UniProtKB-ARBA"/>
</dbReference>
<dbReference type="NCBIfam" id="TIGR00293">
    <property type="entry name" value="prefoldin subunit alpha"/>
    <property type="match status" value="2"/>
</dbReference>
<reference evidence="7 8" key="1">
    <citation type="journal article" date="2019" name="Nat. Plants">
        <title>Genome sequencing of Musa balbisiana reveals subgenome evolution and function divergence in polyploid bananas.</title>
        <authorList>
            <person name="Yao X."/>
        </authorList>
    </citation>
    <scope>NUCLEOTIDE SEQUENCE [LARGE SCALE GENOMIC DNA]</scope>
    <source>
        <strain evidence="8">cv. DH-PKW</strain>
        <tissue evidence="7">Leaves</tissue>
    </source>
</reference>
<feature type="compositionally biased region" description="Basic and acidic residues" evidence="6">
    <location>
        <begin position="414"/>
        <end position="430"/>
    </location>
</feature>
<evidence type="ECO:0000256" key="3">
    <source>
        <dbReference type="ARBA" id="ARBA00022517"/>
    </source>
</evidence>
<feature type="compositionally biased region" description="Polar residues" evidence="6">
    <location>
        <begin position="440"/>
        <end position="449"/>
    </location>
</feature>
<comment type="similarity">
    <text evidence="2">Belongs to the EBP2 family.</text>
</comment>
<dbReference type="GO" id="GO:0034399">
    <property type="term" value="C:nuclear periphery"/>
    <property type="evidence" value="ECO:0007669"/>
    <property type="project" value="TreeGrafter"/>
</dbReference>
<dbReference type="AlphaFoldDB" id="A0A4S8KDY4"/>
<evidence type="ECO:0000256" key="4">
    <source>
        <dbReference type="ARBA" id="ARBA00023054"/>
    </source>
</evidence>
<accession>A0A4S8KDY4</accession>
<dbReference type="CDD" id="cd23157">
    <property type="entry name" value="Prefoldin_5"/>
    <property type="match status" value="1"/>
</dbReference>
<protein>
    <submittedName>
        <fullName evidence="7">Uncharacterized protein</fullName>
    </submittedName>
</protein>
<sequence>MEKLSLEQLRSLKEQSDLEVNLLQDSLTKIRTAAARLENAAAALHDLSLRPRGKKLLVPLTASLYVPGKLDDAEKVLVDVGTGYFIEVQHFLLLANSDPSRAVRSRGQSPPGQPHQDPHCRLPRLENAAAALHDLSLRPRGKKLLVPLTASLYVPGKLDDAEKVLVDVGTGYFIESIMVALRGAELLPDELMLEDDDVGEESESGSESEPEEVALSEPSKNAVYNKEALLEKLDDITWPENVEWIHKLTVDHAQEQEIDVNDDLARELAFYTQALDGTRQAFEKLQAVGIPFLRPPDYYAEMVKSDSHMLKVKGKLLVEKKKIEEAEERKKAREAKKLAKEVQAQKTKERAKRKKEDIESVKKWRKQRQQSGFARGNDEELDLPLDEEKGFERSKKRRTGVAPGDRTGGFKRKVGNEKGRKKREFREAKFGHGGRKGMKKQNTAVSTNDFRGFNKDKFRERKRMKK</sequence>
<gene>
    <name evidence="7" type="ORF">C4D60_Mb04t22410</name>
</gene>
<dbReference type="GO" id="GO:0030687">
    <property type="term" value="C:preribosome, large subunit precursor"/>
    <property type="evidence" value="ECO:0007669"/>
    <property type="project" value="TreeGrafter"/>
</dbReference>
<proteinExistence type="inferred from homology"/>
<comment type="caution">
    <text evidence="7">The sequence shown here is derived from an EMBL/GenBank/DDBJ whole genome shotgun (WGS) entry which is preliminary data.</text>
</comment>
<feature type="compositionally biased region" description="Acidic residues" evidence="6">
    <location>
        <begin position="196"/>
        <end position="214"/>
    </location>
</feature>
<keyword evidence="4" id="KW-0175">Coiled coil</keyword>
<dbReference type="STRING" id="52838.A0A4S8KDY4"/>
<dbReference type="EMBL" id="PYDT01000001">
    <property type="protein sequence ID" value="THU73397.1"/>
    <property type="molecule type" value="Genomic_DNA"/>
</dbReference>
<dbReference type="GO" id="GO:0006364">
    <property type="term" value="P:rRNA processing"/>
    <property type="evidence" value="ECO:0007669"/>
    <property type="project" value="TreeGrafter"/>
</dbReference>
<dbReference type="Pfam" id="PF05890">
    <property type="entry name" value="Ebp2"/>
    <property type="match status" value="1"/>
</dbReference>
<feature type="region of interest" description="Disordered" evidence="6">
    <location>
        <begin position="196"/>
        <end position="219"/>
    </location>
</feature>
<dbReference type="Proteomes" id="UP000317650">
    <property type="component" value="Chromosome 4"/>
</dbReference>
<dbReference type="InterPro" id="IPR004127">
    <property type="entry name" value="Prefoldin_subunit_alpha"/>
</dbReference>